<gene>
    <name evidence="3" type="ORF">GPZ80_08335</name>
</gene>
<dbReference type="RefSeq" id="WP_187219661.1">
    <property type="nucleotide sequence ID" value="NZ_JABVED010000003.1"/>
</dbReference>
<keyword evidence="4" id="KW-1185">Reference proteome</keyword>
<feature type="compositionally biased region" description="Pro residues" evidence="1">
    <location>
        <begin position="1"/>
        <end position="85"/>
    </location>
</feature>
<organism evidence="3 4">
    <name type="scientific">Actinokineospora xionganensis</name>
    <dbReference type="NCBI Taxonomy" id="2684470"/>
    <lineage>
        <taxon>Bacteria</taxon>
        <taxon>Bacillati</taxon>
        <taxon>Actinomycetota</taxon>
        <taxon>Actinomycetes</taxon>
        <taxon>Pseudonocardiales</taxon>
        <taxon>Pseudonocardiaceae</taxon>
        <taxon>Actinokineospora</taxon>
    </lineage>
</organism>
<proteinExistence type="predicted"/>
<evidence type="ECO:0000256" key="2">
    <source>
        <dbReference type="SAM" id="Phobius"/>
    </source>
</evidence>
<dbReference type="EMBL" id="JABVED010000003">
    <property type="protein sequence ID" value="MBC6447179.1"/>
    <property type="molecule type" value="Genomic_DNA"/>
</dbReference>
<keyword evidence="2" id="KW-0812">Transmembrane</keyword>
<reference evidence="3 4" key="1">
    <citation type="submission" date="2020-06" db="EMBL/GenBank/DDBJ databases">
        <title>Actinokineospora xiongansis sp. nov., isolated from soil of Baiyangdian.</title>
        <authorList>
            <person name="Zhang X."/>
        </authorList>
    </citation>
    <scope>NUCLEOTIDE SEQUENCE [LARGE SCALE GENOMIC DNA]</scope>
    <source>
        <strain evidence="3 4">HBU206404</strain>
    </source>
</reference>
<keyword evidence="2" id="KW-0472">Membrane</keyword>
<feature type="transmembrane region" description="Helical" evidence="2">
    <location>
        <begin position="123"/>
        <end position="144"/>
    </location>
</feature>
<evidence type="ECO:0000313" key="4">
    <source>
        <dbReference type="Proteomes" id="UP000734823"/>
    </source>
</evidence>
<feature type="region of interest" description="Disordered" evidence="1">
    <location>
        <begin position="1"/>
        <end position="116"/>
    </location>
</feature>
<sequence>MSNPQPPGPYGPPPGGPQPPYNQGPPTPPGGQQPPYGQQPPPPYGQQPGQQPPPFGQQPGHQPPPFGQQPPPFGQQPGQQPPPFGQQPQQPDQPYSQQPPPFGQEPMQPGFIPPPSGPSKGKIIKLVVILVAIVAVGIGGFFAFNKSAASAAVGDCIKVKNDSATNADVEKIDCTKPEAVFKVAKKLDSASANCPKDSDYMEYEQSGRRGGGGFSLCLMVNAKVGECFTDLRKSAEARKVPCGDPKVKFEVLQVVEGKNDPEACTVKGVDDGFMYAEPKVTICGKST</sequence>
<name>A0ABR7L3B1_9PSEU</name>
<feature type="compositionally biased region" description="Low complexity" evidence="1">
    <location>
        <begin position="86"/>
        <end position="96"/>
    </location>
</feature>
<comment type="caution">
    <text evidence="3">The sequence shown here is derived from an EMBL/GenBank/DDBJ whole genome shotgun (WGS) entry which is preliminary data.</text>
</comment>
<protein>
    <submittedName>
        <fullName evidence="3">Uncharacterized protein</fullName>
    </submittedName>
</protein>
<evidence type="ECO:0000256" key="1">
    <source>
        <dbReference type="SAM" id="MobiDB-lite"/>
    </source>
</evidence>
<evidence type="ECO:0000313" key="3">
    <source>
        <dbReference type="EMBL" id="MBC6447179.1"/>
    </source>
</evidence>
<dbReference type="Proteomes" id="UP000734823">
    <property type="component" value="Unassembled WGS sequence"/>
</dbReference>
<keyword evidence="2" id="KW-1133">Transmembrane helix</keyword>
<accession>A0ABR7L3B1</accession>